<dbReference type="InterPro" id="IPR005828">
    <property type="entry name" value="MFS_sugar_transport-like"/>
</dbReference>
<sequence>MEGYDTTLINSFYALPAFRQAYGHPAPGVGSSGAITYQISPSWQAALSNASVVSEIIGLFLNGFSTDRFGYRWTMLGALVMLMLFIFPAFFAVNIKMILASQILCGIPWGAFQSLSTTYAAEVMPVQMRAYLLSSVNMCWLIGQLLGVAIMRRLVDNTSPWSYRIPFGLQWVFAVVIFLGVIFAPESPWWLVRHERLQKARKALLRLVTTRFIDFNVDKSLAMMKHTDDIEKHIHRRSSSFLDCFKYTNLRRTEICCLVFSTQAMSGSTLTGFAAYFYEQAGVDVRSSFSLAVGMYALAILGGVIALFLLSHFGRRRLYLTGLVVSFWIFISAGIVGTLPSSRATSWAAAGLLILLTFVYDMTIGPVCYVLVAEIPSTRLRVKSVVLARATYNAISIAMNVGTSHMLNPVALDWRSKTCFFYAVTTALSFIWCYFRLPEPKGLSYLELDILFERKASTRKFKEFQASLEKSGYFSITRSQLPESGWQGY</sequence>
<name>A0A2T3YR54_TRIA4</name>
<dbReference type="SUPFAM" id="SSF103473">
    <property type="entry name" value="MFS general substrate transporter"/>
    <property type="match status" value="1"/>
</dbReference>
<dbReference type="FunFam" id="1.20.1250.20:FF:000078">
    <property type="entry name" value="MFS maltose transporter, putative"/>
    <property type="match status" value="1"/>
</dbReference>
<dbReference type="AlphaFoldDB" id="A0A2T3YR54"/>
<dbReference type="OrthoDB" id="6612291at2759"/>
<dbReference type="PANTHER" id="PTHR48022">
    <property type="entry name" value="PLASTIDIC GLUCOSE TRANSPORTER 4"/>
    <property type="match status" value="1"/>
</dbReference>
<evidence type="ECO:0000256" key="5">
    <source>
        <dbReference type="ARBA" id="ARBA00022989"/>
    </source>
</evidence>
<evidence type="ECO:0000256" key="1">
    <source>
        <dbReference type="ARBA" id="ARBA00004141"/>
    </source>
</evidence>
<feature type="transmembrane region" description="Helical" evidence="8">
    <location>
        <begin position="255"/>
        <end position="277"/>
    </location>
</feature>
<feature type="transmembrane region" description="Helical" evidence="8">
    <location>
        <begin position="414"/>
        <end position="435"/>
    </location>
</feature>
<dbReference type="EMBL" id="KZ679282">
    <property type="protein sequence ID" value="PTB35055.1"/>
    <property type="molecule type" value="Genomic_DNA"/>
</dbReference>
<dbReference type="NCBIfam" id="TIGR00879">
    <property type="entry name" value="SP"/>
    <property type="match status" value="1"/>
</dbReference>
<evidence type="ECO:0000256" key="4">
    <source>
        <dbReference type="ARBA" id="ARBA00022692"/>
    </source>
</evidence>
<comment type="similarity">
    <text evidence="2 7">Belongs to the major facilitator superfamily. Sugar transporter (TC 2.A.1.1) family.</text>
</comment>
<evidence type="ECO:0000256" key="6">
    <source>
        <dbReference type="ARBA" id="ARBA00023136"/>
    </source>
</evidence>
<dbReference type="Proteomes" id="UP000240493">
    <property type="component" value="Unassembled WGS sequence"/>
</dbReference>
<organism evidence="10 11">
    <name type="scientific">Trichoderma asperellum (strain ATCC 204424 / CBS 433.97 / NBRC 101777)</name>
    <dbReference type="NCBI Taxonomy" id="1042311"/>
    <lineage>
        <taxon>Eukaryota</taxon>
        <taxon>Fungi</taxon>
        <taxon>Dikarya</taxon>
        <taxon>Ascomycota</taxon>
        <taxon>Pezizomycotina</taxon>
        <taxon>Sordariomycetes</taxon>
        <taxon>Hypocreomycetidae</taxon>
        <taxon>Hypocreales</taxon>
        <taxon>Hypocreaceae</taxon>
        <taxon>Trichoderma</taxon>
    </lineage>
</organism>
<feature type="transmembrane region" description="Helical" evidence="8">
    <location>
        <begin position="131"/>
        <end position="151"/>
    </location>
</feature>
<dbReference type="STRING" id="1042311.A0A2T3YR54"/>
<proteinExistence type="inferred from homology"/>
<feature type="transmembrane region" description="Helical" evidence="8">
    <location>
        <begin position="347"/>
        <end position="372"/>
    </location>
</feature>
<keyword evidence="6 8" id="KW-0472">Membrane</keyword>
<feature type="domain" description="Major facilitator superfamily (MFS) profile" evidence="9">
    <location>
        <begin position="1"/>
        <end position="441"/>
    </location>
</feature>
<evidence type="ECO:0000256" key="7">
    <source>
        <dbReference type="RuleBase" id="RU003346"/>
    </source>
</evidence>
<dbReference type="PROSITE" id="PS00217">
    <property type="entry name" value="SUGAR_TRANSPORT_2"/>
    <property type="match status" value="1"/>
</dbReference>
<dbReference type="Gene3D" id="1.20.1250.20">
    <property type="entry name" value="MFS general substrate transporter like domains"/>
    <property type="match status" value="1"/>
</dbReference>
<evidence type="ECO:0000256" key="2">
    <source>
        <dbReference type="ARBA" id="ARBA00010992"/>
    </source>
</evidence>
<dbReference type="PANTHER" id="PTHR48022:SF49">
    <property type="entry name" value="SUGAR TRANSPORTER, PUTATIVE (AFU_ORTHOLOGUE AFUA_8G01340)-RELATED"/>
    <property type="match status" value="1"/>
</dbReference>
<accession>A0A2T3YR54</accession>
<feature type="transmembrane region" description="Helical" evidence="8">
    <location>
        <begin position="73"/>
        <end position="93"/>
    </location>
</feature>
<keyword evidence="3 7" id="KW-0813">Transport</keyword>
<comment type="subcellular location">
    <subcellularLocation>
        <location evidence="1">Membrane</location>
        <topology evidence="1">Multi-pass membrane protein</topology>
    </subcellularLocation>
</comment>
<dbReference type="InterPro" id="IPR036259">
    <property type="entry name" value="MFS_trans_sf"/>
</dbReference>
<dbReference type="Pfam" id="PF00083">
    <property type="entry name" value="Sugar_tr"/>
    <property type="match status" value="1"/>
</dbReference>
<evidence type="ECO:0000256" key="8">
    <source>
        <dbReference type="SAM" id="Phobius"/>
    </source>
</evidence>
<feature type="transmembrane region" description="Helical" evidence="8">
    <location>
        <begin position="289"/>
        <end position="311"/>
    </location>
</feature>
<gene>
    <name evidence="10" type="ORF">M441DRAFT_154291</name>
</gene>
<dbReference type="PROSITE" id="PS50850">
    <property type="entry name" value="MFS"/>
    <property type="match status" value="1"/>
</dbReference>
<dbReference type="InterPro" id="IPR050360">
    <property type="entry name" value="MFS_Sugar_Transporters"/>
</dbReference>
<dbReference type="GO" id="GO:0005351">
    <property type="term" value="F:carbohydrate:proton symporter activity"/>
    <property type="evidence" value="ECO:0007669"/>
    <property type="project" value="TreeGrafter"/>
</dbReference>
<dbReference type="GO" id="GO:0016020">
    <property type="term" value="C:membrane"/>
    <property type="evidence" value="ECO:0007669"/>
    <property type="project" value="UniProtKB-SubCell"/>
</dbReference>
<evidence type="ECO:0000313" key="10">
    <source>
        <dbReference type="EMBL" id="PTB35055.1"/>
    </source>
</evidence>
<dbReference type="InterPro" id="IPR020846">
    <property type="entry name" value="MFS_dom"/>
</dbReference>
<reference evidence="10 11" key="1">
    <citation type="submission" date="2016-07" db="EMBL/GenBank/DDBJ databases">
        <title>Multiple horizontal gene transfer events from other fungi enriched the ability of initially mycotrophic Trichoderma (Ascomycota) to feed on dead plant biomass.</title>
        <authorList>
            <consortium name="DOE Joint Genome Institute"/>
            <person name="Aerts A."/>
            <person name="Atanasova L."/>
            <person name="Chenthamara K."/>
            <person name="Zhang J."/>
            <person name="Grujic M."/>
            <person name="Henrissat B."/>
            <person name="Kuo A."/>
            <person name="Salamov A."/>
            <person name="Lipzen A."/>
            <person name="Labutti K."/>
            <person name="Barry K."/>
            <person name="Miao Y."/>
            <person name="Rahimi M.J."/>
            <person name="Shen Q."/>
            <person name="Grigoriev I.V."/>
            <person name="Kubicek C.P."/>
            <person name="Druzhinina I.S."/>
        </authorList>
    </citation>
    <scope>NUCLEOTIDE SEQUENCE [LARGE SCALE GENOMIC DNA]</scope>
    <source>
        <strain evidence="10 11">CBS 433.97</strain>
    </source>
</reference>
<keyword evidence="5 8" id="KW-1133">Transmembrane helix</keyword>
<keyword evidence="11" id="KW-1185">Reference proteome</keyword>
<evidence type="ECO:0000256" key="3">
    <source>
        <dbReference type="ARBA" id="ARBA00022448"/>
    </source>
</evidence>
<feature type="transmembrane region" description="Helical" evidence="8">
    <location>
        <begin position="318"/>
        <end position="341"/>
    </location>
</feature>
<feature type="transmembrane region" description="Helical" evidence="8">
    <location>
        <begin position="171"/>
        <end position="192"/>
    </location>
</feature>
<dbReference type="InterPro" id="IPR003663">
    <property type="entry name" value="Sugar/inositol_transpt"/>
</dbReference>
<protein>
    <recommendedName>
        <fullName evidence="9">Major facilitator superfamily (MFS) profile domain-containing protein</fullName>
    </recommendedName>
</protein>
<feature type="transmembrane region" description="Helical" evidence="8">
    <location>
        <begin position="384"/>
        <end position="402"/>
    </location>
</feature>
<dbReference type="InterPro" id="IPR005829">
    <property type="entry name" value="Sugar_transporter_CS"/>
</dbReference>
<evidence type="ECO:0000313" key="11">
    <source>
        <dbReference type="Proteomes" id="UP000240493"/>
    </source>
</evidence>
<keyword evidence="4 8" id="KW-0812">Transmembrane</keyword>
<evidence type="ECO:0000259" key="9">
    <source>
        <dbReference type="PROSITE" id="PS50850"/>
    </source>
</evidence>